<feature type="chain" id="PRO_5014979492" evidence="1">
    <location>
        <begin position="28"/>
        <end position="144"/>
    </location>
</feature>
<organism evidence="2 3">
    <name type="scientific">Desulfobulbus oralis</name>
    <dbReference type="NCBI Taxonomy" id="1986146"/>
    <lineage>
        <taxon>Bacteria</taxon>
        <taxon>Pseudomonadati</taxon>
        <taxon>Thermodesulfobacteriota</taxon>
        <taxon>Desulfobulbia</taxon>
        <taxon>Desulfobulbales</taxon>
        <taxon>Desulfobulbaceae</taxon>
        <taxon>Desulfobulbus</taxon>
    </lineage>
</organism>
<dbReference type="KEGG" id="deo:CAY53_03535"/>
<dbReference type="RefSeq" id="WP_104935963.1">
    <property type="nucleotide sequence ID" value="NZ_CP021255.1"/>
</dbReference>
<dbReference type="OrthoDB" id="5432546at2"/>
<evidence type="ECO:0000256" key="1">
    <source>
        <dbReference type="SAM" id="SignalP"/>
    </source>
</evidence>
<name>A0A2L1GLW7_9BACT</name>
<evidence type="ECO:0000313" key="3">
    <source>
        <dbReference type="Proteomes" id="UP000239867"/>
    </source>
</evidence>
<reference evidence="2 3" key="1">
    <citation type="journal article" date="2018" name="MBio">
        <title>Insights into the evolution of host association through the isolation and characterization of a novel human periodontal pathobiont, Desulfobulbus oralis.</title>
        <authorList>
            <person name="Cross K.L."/>
            <person name="Chirania P."/>
            <person name="Xiong W."/>
            <person name="Beall C.J."/>
            <person name="Elkins J.G."/>
            <person name="Giannone R.J."/>
            <person name="Griffen A.L."/>
            <person name="Guss A.M."/>
            <person name="Hettich R.L."/>
            <person name="Joshi S.S."/>
            <person name="Mokrzan E.M."/>
            <person name="Martin R.K."/>
            <person name="Zhulin I.B."/>
            <person name="Leys E.J."/>
            <person name="Podar M."/>
        </authorList>
    </citation>
    <scope>NUCLEOTIDE SEQUENCE [LARGE SCALE GENOMIC DNA]</scope>
    <source>
        <strain evidence="2 3">ORNL</strain>
    </source>
</reference>
<sequence>MLHSILFCITAALIVAVAAPVVAGAQAQPVKVTYTVPAELSDQEKKWYEIFQKGNALAVGWVSISQDLLSRLPLSEQLEQKERLRELGDKIGREWCKDNRTRKIDTTMLRQWGKELKTASGKGNEVLTLALNSIDQKVERQLAK</sequence>
<gene>
    <name evidence="2" type="ORF">CAY53_03535</name>
</gene>
<evidence type="ECO:0000313" key="2">
    <source>
        <dbReference type="EMBL" id="AVD70669.1"/>
    </source>
</evidence>
<keyword evidence="1" id="KW-0732">Signal</keyword>
<protein>
    <submittedName>
        <fullName evidence="2">Uncharacterized protein</fullName>
    </submittedName>
</protein>
<accession>A0A2L1GLW7</accession>
<proteinExistence type="predicted"/>
<feature type="signal peptide" evidence="1">
    <location>
        <begin position="1"/>
        <end position="27"/>
    </location>
</feature>
<dbReference type="AlphaFoldDB" id="A0A2L1GLW7"/>
<dbReference type="Proteomes" id="UP000239867">
    <property type="component" value="Chromosome"/>
</dbReference>
<keyword evidence="3" id="KW-1185">Reference proteome</keyword>
<dbReference type="EMBL" id="CP021255">
    <property type="protein sequence ID" value="AVD70669.1"/>
    <property type="molecule type" value="Genomic_DNA"/>
</dbReference>